<dbReference type="SMART" id="SM00432">
    <property type="entry name" value="MADS"/>
    <property type="match status" value="1"/>
</dbReference>
<keyword evidence="2" id="KW-0805">Transcription regulation</keyword>
<keyword evidence="5" id="KW-0539">Nucleus</keyword>
<sequence length="519" mass="56354">MSYPQLDDSYYEVVDPRLCADARLLVRPPDSSTQFFALAVISTASLCLPQTWDARKYKYHELRMNGIGRYLTILVKLGFQPTNSNEEIFLNRSDIQQAQIWCDEEGILYELSVLCDCEIALIIFSSSNKLYQYASTDMDKVLLKYTEYNEPHESLTNKNIIEALNKKEHKNGACSPDSPEPDSEYNLTPRTEAKYSKIDEDFQMMMQRNQLNGTRVGMGQASYSLPVTVPVNNNYGESSLLQSSPQMPHTSVSPRPSSSETEAVYPPGTMLELSNGYPNSSSPLGGSPSPGPSPVMSNKAMQHAKQHSPGPGRTNLRVVIPTPQGQHAGQSDEDSSSVDTSWCYGRVQPSRSTSTLNTPVVALQTPSIPGLAGYPASLSAFGGQDFSVGGDMGLGTLSWSTHQLPTSLAHSSGLPHLAVSSSTPPPSTSPLPVKIKSEPISPPRVDGSHTLGHPLNHLQGHIHSHNLPRPSSTGHLTPTPGTVTPTNLSSPGDPRHSSSSDYDSGPLQKRSRLNEGWTT</sequence>
<dbReference type="EMBL" id="OC316838">
    <property type="protein sequence ID" value="CAD7393946.1"/>
    <property type="molecule type" value="Genomic_DNA"/>
</dbReference>
<dbReference type="GO" id="GO:0046983">
    <property type="term" value="F:protein dimerization activity"/>
    <property type="evidence" value="ECO:0007669"/>
    <property type="project" value="InterPro"/>
</dbReference>
<dbReference type="InterPro" id="IPR002100">
    <property type="entry name" value="TF_MADSbox"/>
</dbReference>
<protein>
    <recommendedName>
        <fullName evidence="7">MADS-box domain-containing protein</fullName>
    </recommendedName>
</protein>
<dbReference type="SUPFAM" id="SSF55455">
    <property type="entry name" value="SRF-like"/>
    <property type="match status" value="1"/>
</dbReference>
<keyword evidence="3" id="KW-0238">DNA-binding</keyword>
<dbReference type="Gene3D" id="3.40.1810.10">
    <property type="entry name" value="Transcription factor, MADS-box"/>
    <property type="match status" value="1"/>
</dbReference>
<proteinExistence type="predicted"/>
<feature type="region of interest" description="Disordered" evidence="6">
    <location>
        <begin position="415"/>
        <end position="519"/>
    </location>
</feature>
<feature type="domain" description="MADS-box" evidence="7">
    <location>
        <begin position="109"/>
        <end position="137"/>
    </location>
</feature>
<dbReference type="InterPro" id="IPR036879">
    <property type="entry name" value="TF_MADSbox_sf"/>
</dbReference>
<dbReference type="InterPro" id="IPR050142">
    <property type="entry name" value="MADS-box/MEF2_TF"/>
</dbReference>
<feature type="compositionally biased region" description="Polar residues" evidence="6">
    <location>
        <begin position="236"/>
        <end position="261"/>
    </location>
</feature>
<dbReference type="Pfam" id="PF12347">
    <property type="entry name" value="HJURP_C"/>
    <property type="match status" value="1"/>
</dbReference>
<comment type="subcellular location">
    <subcellularLocation>
        <location evidence="1">Nucleus</location>
    </subcellularLocation>
</comment>
<evidence type="ECO:0000256" key="2">
    <source>
        <dbReference type="ARBA" id="ARBA00023015"/>
    </source>
</evidence>
<feature type="region of interest" description="Disordered" evidence="6">
    <location>
        <begin position="236"/>
        <end position="344"/>
    </location>
</feature>
<dbReference type="Pfam" id="PF00319">
    <property type="entry name" value="SRF-TF"/>
    <property type="match status" value="1"/>
</dbReference>
<reference evidence="8" key="1">
    <citation type="submission" date="2020-11" db="EMBL/GenBank/DDBJ databases">
        <authorList>
            <person name="Tran Van P."/>
        </authorList>
    </citation>
    <scope>NUCLEOTIDE SEQUENCE</scope>
</reference>
<feature type="compositionally biased region" description="Low complexity" evidence="6">
    <location>
        <begin position="273"/>
        <end position="287"/>
    </location>
</feature>
<evidence type="ECO:0000313" key="8">
    <source>
        <dbReference type="EMBL" id="CAD7393946.1"/>
    </source>
</evidence>
<dbReference type="GO" id="GO:0005634">
    <property type="term" value="C:nucleus"/>
    <property type="evidence" value="ECO:0007669"/>
    <property type="project" value="UniProtKB-SubCell"/>
</dbReference>
<dbReference type="PANTHER" id="PTHR48019">
    <property type="entry name" value="SERUM RESPONSE FACTOR HOMOLOG"/>
    <property type="match status" value="1"/>
</dbReference>
<dbReference type="AlphaFoldDB" id="A0A7R9GQN9"/>
<dbReference type="InterPro" id="IPR022102">
    <property type="entry name" value="HJURP_C"/>
</dbReference>
<evidence type="ECO:0000256" key="5">
    <source>
        <dbReference type="ARBA" id="ARBA00023242"/>
    </source>
</evidence>
<gene>
    <name evidence="8" type="ORF">TCEB3V08_LOCUS1898</name>
</gene>
<dbReference type="PROSITE" id="PS50066">
    <property type="entry name" value="MADS_BOX_2"/>
    <property type="match status" value="1"/>
</dbReference>
<evidence type="ECO:0000256" key="3">
    <source>
        <dbReference type="ARBA" id="ARBA00023125"/>
    </source>
</evidence>
<dbReference type="GO" id="GO:0003677">
    <property type="term" value="F:DNA binding"/>
    <property type="evidence" value="ECO:0007669"/>
    <property type="project" value="UniProtKB-KW"/>
</dbReference>
<organism evidence="8">
    <name type="scientific">Timema cristinae</name>
    <name type="common">Walking stick</name>
    <dbReference type="NCBI Taxonomy" id="61476"/>
    <lineage>
        <taxon>Eukaryota</taxon>
        <taxon>Metazoa</taxon>
        <taxon>Ecdysozoa</taxon>
        <taxon>Arthropoda</taxon>
        <taxon>Hexapoda</taxon>
        <taxon>Insecta</taxon>
        <taxon>Pterygota</taxon>
        <taxon>Neoptera</taxon>
        <taxon>Polyneoptera</taxon>
        <taxon>Phasmatodea</taxon>
        <taxon>Timematodea</taxon>
        <taxon>Timematoidea</taxon>
        <taxon>Timematidae</taxon>
        <taxon>Timema</taxon>
    </lineage>
</organism>
<evidence type="ECO:0000256" key="1">
    <source>
        <dbReference type="ARBA" id="ARBA00004123"/>
    </source>
</evidence>
<evidence type="ECO:0000259" key="7">
    <source>
        <dbReference type="PROSITE" id="PS50066"/>
    </source>
</evidence>
<evidence type="ECO:0000256" key="6">
    <source>
        <dbReference type="SAM" id="MobiDB-lite"/>
    </source>
</evidence>
<keyword evidence="4" id="KW-0804">Transcription</keyword>
<name>A0A7R9GQN9_TIMCR</name>
<evidence type="ECO:0000256" key="4">
    <source>
        <dbReference type="ARBA" id="ARBA00023163"/>
    </source>
</evidence>
<accession>A0A7R9GQN9</accession>
<feature type="compositionally biased region" description="Polar residues" evidence="6">
    <location>
        <begin position="469"/>
        <end position="488"/>
    </location>
</feature>